<evidence type="ECO:0000256" key="1">
    <source>
        <dbReference type="ARBA" id="ARBA00004370"/>
    </source>
</evidence>
<dbReference type="OMA" id="WIFQLRI"/>
<dbReference type="GO" id="GO:0015187">
    <property type="term" value="F:glycine transmembrane transporter activity"/>
    <property type="evidence" value="ECO:0007669"/>
    <property type="project" value="TreeGrafter"/>
</dbReference>
<keyword evidence="5" id="KW-1185">Reference proteome</keyword>
<dbReference type="EMBL" id="ASPP01050758">
    <property type="protein sequence ID" value="ETN97115.1"/>
    <property type="molecule type" value="Genomic_DNA"/>
</dbReference>
<gene>
    <name evidence="4" type="ORF">RFI_40416</name>
</gene>
<proteinExistence type="predicted"/>
<evidence type="ECO:0000256" key="2">
    <source>
        <dbReference type="ARBA" id="ARBA00022692"/>
    </source>
</evidence>
<accession>X6L754</accession>
<comment type="caution">
    <text evidence="4">The sequence shown here is derived from an EMBL/GenBank/DDBJ whole genome shotgun (WGS) entry which is preliminary data.</text>
</comment>
<dbReference type="Proteomes" id="UP000023152">
    <property type="component" value="Unassembled WGS sequence"/>
</dbReference>
<dbReference type="OrthoDB" id="44467at2759"/>
<evidence type="ECO:0000313" key="5">
    <source>
        <dbReference type="Proteomes" id="UP000023152"/>
    </source>
</evidence>
<keyword evidence="2" id="KW-0812">Transmembrane</keyword>
<reference evidence="4 5" key="1">
    <citation type="journal article" date="2013" name="Curr. Biol.">
        <title>The Genome of the Foraminiferan Reticulomyxa filosa.</title>
        <authorList>
            <person name="Glockner G."/>
            <person name="Hulsmann N."/>
            <person name="Schleicher M."/>
            <person name="Noegel A.A."/>
            <person name="Eichinger L."/>
            <person name="Gallinger C."/>
            <person name="Pawlowski J."/>
            <person name="Sierra R."/>
            <person name="Euteneuer U."/>
            <person name="Pillet L."/>
            <person name="Moustafa A."/>
            <person name="Platzer M."/>
            <person name="Groth M."/>
            <person name="Szafranski K."/>
            <person name="Schliwa M."/>
        </authorList>
    </citation>
    <scope>NUCLEOTIDE SEQUENCE [LARGE SCALE GENOMIC DNA]</scope>
</reference>
<dbReference type="GO" id="GO:0005739">
    <property type="term" value="C:mitochondrion"/>
    <property type="evidence" value="ECO:0007669"/>
    <property type="project" value="TreeGrafter"/>
</dbReference>
<organism evidence="4 5">
    <name type="scientific">Reticulomyxa filosa</name>
    <dbReference type="NCBI Taxonomy" id="46433"/>
    <lineage>
        <taxon>Eukaryota</taxon>
        <taxon>Sar</taxon>
        <taxon>Rhizaria</taxon>
        <taxon>Retaria</taxon>
        <taxon>Foraminifera</taxon>
        <taxon>Monothalamids</taxon>
        <taxon>Reticulomyxidae</taxon>
        <taxon>Reticulomyxa</taxon>
    </lineage>
</organism>
<keyword evidence="3" id="KW-0472">Membrane</keyword>
<comment type="subcellular location">
    <subcellularLocation>
        <location evidence="1">Membrane</location>
    </subcellularLocation>
</comment>
<dbReference type="PANTHER" id="PTHR46181:SF3">
    <property type="entry name" value="MITOCHONDRIAL GLYCINE TRANSPORTER"/>
    <property type="match status" value="1"/>
</dbReference>
<sequence>MMNPVAALKYTRWNDRRSKSLIKEIKSMYNEGGIQQFRKGMFATMMRDVIFGSVFATMRHHQRDKHKLHPQDYDKEKEKDTTENWFEKNRRVWIDMNSAFVATMLSSPYNYIRNMQYAVPRDHDGRLPTSLTIFKNFFFEGLKQQGRLAPVRYWIFQLRIGWGTARVAVGMALTSLCWEVTTQLFHIDDSQ</sequence>
<protein>
    <submittedName>
        <fullName evidence="4">Uncharacterized protein</fullName>
    </submittedName>
</protein>
<evidence type="ECO:0000256" key="3">
    <source>
        <dbReference type="ARBA" id="ARBA00023136"/>
    </source>
</evidence>
<evidence type="ECO:0000313" key="4">
    <source>
        <dbReference type="EMBL" id="ETN97115.1"/>
    </source>
</evidence>
<dbReference type="GO" id="GO:1904983">
    <property type="term" value="P:glycine import into mitochondrion"/>
    <property type="evidence" value="ECO:0007669"/>
    <property type="project" value="TreeGrafter"/>
</dbReference>
<dbReference type="Gene3D" id="1.50.40.10">
    <property type="entry name" value="Mitochondrial carrier domain"/>
    <property type="match status" value="1"/>
</dbReference>
<dbReference type="InterPro" id="IPR023395">
    <property type="entry name" value="MCP_dom_sf"/>
</dbReference>
<dbReference type="AlphaFoldDB" id="X6L754"/>
<name>X6L754_RETFI</name>
<dbReference type="GO" id="GO:0016020">
    <property type="term" value="C:membrane"/>
    <property type="evidence" value="ECO:0007669"/>
    <property type="project" value="UniProtKB-SubCell"/>
</dbReference>
<dbReference type="PANTHER" id="PTHR46181">
    <property type="entry name" value="MITOCHONDRIAL GLYCINE TRANSPORTER"/>
    <property type="match status" value="1"/>
</dbReference>
<dbReference type="SUPFAM" id="SSF103506">
    <property type="entry name" value="Mitochondrial carrier"/>
    <property type="match status" value="1"/>
</dbReference>